<evidence type="ECO:0000313" key="2">
    <source>
        <dbReference type="Proteomes" id="UP000295252"/>
    </source>
</evidence>
<dbReference type="Gramene" id="CDP12724">
    <property type="protein sequence ID" value="CDP12724"/>
    <property type="gene ID" value="GSCOC_T00037346001"/>
</dbReference>
<dbReference type="EMBL" id="HG739154">
    <property type="protein sequence ID" value="CDP12724.1"/>
    <property type="molecule type" value="Genomic_DNA"/>
</dbReference>
<keyword evidence="2" id="KW-1185">Reference proteome</keyword>
<dbReference type="InParanoid" id="A0A068UWW6"/>
<reference evidence="2" key="1">
    <citation type="journal article" date="2014" name="Science">
        <title>The coffee genome provides insight into the convergent evolution of caffeine biosynthesis.</title>
        <authorList>
            <person name="Denoeud F."/>
            <person name="Carretero-Paulet L."/>
            <person name="Dereeper A."/>
            <person name="Droc G."/>
            <person name="Guyot R."/>
            <person name="Pietrella M."/>
            <person name="Zheng C."/>
            <person name="Alberti A."/>
            <person name="Anthony F."/>
            <person name="Aprea G."/>
            <person name="Aury J.M."/>
            <person name="Bento P."/>
            <person name="Bernard M."/>
            <person name="Bocs S."/>
            <person name="Campa C."/>
            <person name="Cenci A."/>
            <person name="Combes M.C."/>
            <person name="Crouzillat D."/>
            <person name="Da Silva C."/>
            <person name="Daddiego L."/>
            <person name="De Bellis F."/>
            <person name="Dussert S."/>
            <person name="Garsmeur O."/>
            <person name="Gayraud T."/>
            <person name="Guignon V."/>
            <person name="Jahn K."/>
            <person name="Jamilloux V."/>
            <person name="Joet T."/>
            <person name="Labadie K."/>
            <person name="Lan T."/>
            <person name="Leclercq J."/>
            <person name="Lepelley M."/>
            <person name="Leroy T."/>
            <person name="Li L.T."/>
            <person name="Librado P."/>
            <person name="Lopez L."/>
            <person name="Munoz A."/>
            <person name="Noel B."/>
            <person name="Pallavicini A."/>
            <person name="Perrotta G."/>
            <person name="Poncet V."/>
            <person name="Pot D."/>
            <person name="Priyono X."/>
            <person name="Rigoreau M."/>
            <person name="Rouard M."/>
            <person name="Rozas J."/>
            <person name="Tranchant-Dubreuil C."/>
            <person name="VanBuren R."/>
            <person name="Zhang Q."/>
            <person name="Andrade A.C."/>
            <person name="Argout X."/>
            <person name="Bertrand B."/>
            <person name="de Kochko A."/>
            <person name="Graziosi G."/>
            <person name="Henry R.J."/>
            <person name="Jayarama X."/>
            <person name="Ming R."/>
            <person name="Nagai C."/>
            <person name="Rounsley S."/>
            <person name="Sankoff D."/>
            <person name="Giuliano G."/>
            <person name="Albert V.A."/>
            <person name="Wincker P."/>
            <person name="Lashermes P."/>
        </authorList>
    </citation>
    <scope>NUCLEOTIDE SEQUENCE [LARGE SCALE GENOMIC DNA]</scope>
    <source>
        <strain evidence="2">cv. DH200-94</strain>
    </source>
</reference>
<accession>A0A068UWW6</accession>
<dbReference type="AlphaFoldDB" id="A0A068UWW6"/>
<sequence>MLSHFPWEYDVVNLNCQILMLLPARNVFQKGLGVFRSSDYFHHHLYACGPGAFSFAVDFIAPSSVLFSSPGMIDIANSVARMHFMTQDE</sequence>
<organism evidence="1 2">
    <name type="scientific">Coffea canephora</name>
    <name type="common">Robusta coffee</name>
    <dbReference type="NCBI Taxonomy" id="49390"/>
    <lineage>
        <taxon>Eukaryota</taxon>
        <taxon>Viridiplantae</taxon>
        <taxon>Streptophyta</taxon>
        <taxon>Embryophyta</taxon>
        <taxon>Tracheophyta</taxon>
        <taxon>Spermatophyta</taxon>
        <taxon>Magnoliopsida</taxon>
        <taxon>eudicotyledons</taxon>
        <taxon>Gunneridae</taxon>
        <taxon>Pentapetalae</taxon>
        <taxon>asterids</taxon>
        <taxon>lamiids</taxon>
        <taxon>Gentianales</taxon>
        <taxon>Rubiaceae</taxon>
        <taxon>Ixoroideae</taxon>
        <taxon>Gardenieae complex</taxon>
        <taxon>Bertiereae - Coffeeae clade</taxon>
        <taxon>Coffeeae</taxon>
        <taxon>Coffea</taxon>
    </lineage>
</organism>
<protein>
    <submittedName>
        <fullName evidence="1">Uncharacterized protein</fullName>
    </submittedName>
</protein>
<dbReference type="Proteomes" id="UP000295252">
    <property type="component" value="Chromosome VI"/>
</dbReference>
<name>A0A068UWW6_COFCA</name>
<proteinExistence type="predicted"/>
<evidence type="ECO:0000313" key="1">
    <source>
        <dbReference type="EMBL" id="CDP12724.1"/>
    </source>
</evidence>
<gene>
    <name evidence="1" type="ORF">GSCOC_T00037346001</name>
</gene>